<gene>
    <name evidence="2" type="ORF">COU11_03545</name>
</gene>
<reference evidence="3" key="1">
    <citation type="submission" date="2017-09" db="EMBL/GenBank/DDBJ databases">
        <title>Depth-based differentiation of microbial function through sediment-hosted aquifers and enrichment of novel symbionts in the deep terrestrial subsurface.</title>
        <authorList>
            <person name="Probst A.J."/>
            <person name="Ladd B."/>
            <person name="Jarett J.K."/>
            <person name="Geller-Mcgrath D.E."/>
            <person name="Sieber C.M.K."/>
            <person name="Emerson J.B."/>
            <person name="Anantharaman K."/>
            <person name="Thomas B.C."/>
            <person name="Malmstrom R."/>
            <person name="Stieglmeier M."/>
            <person name="Klingl A."/>
            <person name="Woyke T."/>
            <person name="Ryan C.M."/>
            <person name="Banfield J.F."/>
        </authorList>
    </citation>
    <scope>NUCLEOTIDE SEQUENCE [LARGE SCALE GENOMIC DNA]</scope>
</reference>
<dbReference type="AlphaFoldDB" id="A0A2H0UKH7"/>
<evidence type="ECO:0000313" key="3">
    <source>
        <dbReference type="Proteomes" id="UP000229526"/>
    </source>
</evidence>
<feature type="compositionally biased region" description="Basic and acidic residues" evidence="1">
    <location>
        <begin position="10"/>
        <end position="24"/>
    </location>
</feature>
<name>A0A2H0UKH7_9BACT</name>
<protein>
    <submittedName>
        <fullName evidence="2">Uncharacterized protein</fullName>
    </submittedName>
</protein>
<feature type="region of interest" description="Disordered" evidence="1">
    <location>
        <begin position="1"/>
        <end position="24"/>
    </location>
</feature>
<comment type="caution">
    <text evidence="2">The sequence shown here is derived from an EMBL/GenBank/DDBJ whole genome shotgun (WGS) entry which is preliminary data.</text>
</comment>
<evidence type="ECO:0000313" key="2">
    <source>
        <dbReference type="EMBL" id="PIR86901.1"/>
    </source>
</evidence>
<sequence length="67" mass="7304">MNAGQTKSRFHIDPAESARRADKAAEKVRAALPVDVPDATRRMAERSVRHNALVAHLRQESAAGRSA</sequence>
<organism evidence="2 3">
    <name type="scientific">Candidatus Harrisonbacteria bacterium CG10_big_fil_rev_8_21_14_0_10_49_15</name>
    <dbReference type="NCBI Taxonomy" id="1974587"/>
    <lineage>
        <taxon>Bacteria</taxon>
        <taxon>Candidatus Harrisoniibacteriota</taxon>
    </lineage>
</organism>
<proteinExistence type="predicted"/>
<accession>A0A2H0UKH7</accession>
<dbReference type="Proteomes" id="UP000229526">
    <property type="component" value="Unassembled WGS sequence"/>
</dbReference>
<dbReference type="EMBL" id="PFBD01000023">
    <property type="protein sequence ID" value="PIR86901.1"/>
    <property type="molecule type" value="Genomic_DNA"/>
</dbReference>
<evidence type="ECO:0000256" key="1">
    <source>
        <dbReference type="SAM" id="MobiDB-lite"/>
    </source>
</evidence>